<comment type="function">
    <text evidence="4">Required for resistance to DNA-damaging agents.</text>
</comment>
<sequence>MKDYKKLMVVIDPTKDTQPALDRALELSQSTGAEVTAFLCIYDFSYDMTSMLSGEERDAMRDGVVADRHQWLSELVSKTNQDVEVKVVWHNRPYEAIITECIERGFDMIIKATHEHDMLKSIVFTPTDWHLLRKAPLPVLLVKEHDWPVNGTIVCAVNVSDDDVAHRTLNEAIIVTAQKLAREIKAQVHLVNGYPSTPVNIVIELPDFDAAAYNASIQQQHEQRIEELAAKFDIPMSHCHVKEGLAEEVIPAVAKELDAELVILGTVGRTGISAALIGNTAEHVIDSLDCDLLAIKPKDYVSPLQED</sequence>
<reference evidence="6" key="1">
    <citation type="journal article" date="2014" name="Int. J. Syst. Evol. Microbiol.">
        <title>Complete genome sequence of Corynebacterium casei LMG S-19264T (=DSM 44701T), isolated from a smear-ripened cheese.</title>
        <authorList>
            <consortium name="US DOE Joint Genome Institute (JGI-PGF)"/>
            <person name="Walter F."/>
            <person name="Albersmeier A."/>
            <person name="Kalinowski J."/>
            <person name="Ruckert C."/>
        </authorList>
    </citation>
    <scope>NUCLEOTIDE SEQUENCE</scope>
    <source>
        <strain evidence="6">NBRC 101628</strain>
    </source>
</reference>
<accession>A0AA37RW33</accession>
<evidence type="ECO:0000313" key="7">
    <source>
        <dbReference type="Proteomes" id="UP001161422"/>
    </source>
</evidence>
<dbReference type="SUPFAM" id="SSF52402">
    <property type="entry name" value="Adenine nucleotide alpha hydrolases-like"/>
    <property type="match status" value="2"/>
</dbReference>
<evidence type="ECO:0000313" key="6">
    <source>
        <dbReference type="EMBL" id="GLP96093.1"/>
    </source>
</evidence>
<evidence type="ECO:0000256" key="4">
    <source>
        <dbReference type="ARBA" id="ARBA00037131"/>
    </source>
</evidence>
<evidence type="ECO:0000256" key="3">
    <source>
        <dbReference type="ARBA" id="ARBA00022490"/>
    </source>
</evidence>
<dbReference type="Pfam" id="PF00582">
    <property type="entry name" value="Usp"/>
    <property type="match status" value="2"/>
</dbReference>
<dbReference type="InterPro" id="IPR006016">
    <property type="entry name" value="UspA"/>
</dbReference>
<proteinExistence type="inferred from homology"/>
<comment type="caution">
    <text evidence="6">The sequence shown here is derived from an EMBL/GenBank/DDBJ whole genome shotgun (WGS) entry which is preliminary data.</text>
</comment>
<evidence type="ECO:0000256" key="2">
    <source>
        <dbReference type="ARBA" id="ARBA00008791"/>
    </source>
</evidence>
<gene>
    <name evidence="6" type="primary">uspE</name>
    <name evidence="6" type="ORF">GCM10007895_13990</name>
</gene>
<feature type="domain" description="UspA" evidence="5">
    <location>
        <begin position="153"/>
        <end position="296"/>
    </location>
</feature>
<feature type="domain" description="UspA" evidence="5">
    <location>
        <begin position="4"/>
        <end position="143"/>
    </location>
</feature>
<dbReference type="CDD" id="cd23660">
    <property type="entry name" value="USP-E_repeat2"/>
    <property type="match status" value="1"/>
</dbReference>
<dbReference type="InterPro" id="IPR006015">
    <property type="entry name" value="Universal_stress_UspA"/>
</dbReference>
<dbReference type="Gene3D" id="3.40.50.12370">
    <property type="match status" value="1"/>
</dbReference>
<dbReference type="EMBL" id="BSNC01000004">
    <property type="protein sequence ID" value="GLP96093.1"/>
    <property type="molecule type" value="Genomic_DNA"/>
</dbReference>
<dbReference type="PANTHER" id="PTHR47892">
    <property type="entry name" value="UNIVERSAL STRESS PROTEIN E"/>
    <property type="match status" value="1"/>
</dbReference>
<keyword evidence="3" id="KW-0963">Cytoplasm</keyword>
<dbReference type="Proteomes" id="UP001161422">
    <property type="component" value="Unassembled WGS sequence"/>
</dbReference>
<evidence type="ECO:0000259" key="5">
    <source>
        <dbReference type="Pfam" id="PF00582"/>
    </source>
</evidence>
<protein>
    <submittedName>
        <fullName evidence="6">Universal stress protein E</fullName>
    </submittedName>
</protein>
<dbReference type="GO" id="GO:0005737">
    <property type="term" value="C:cytoplasm"/>
    <property type="evidence" value="ECO:0007669"/>
    <property type="project" value="UniProtKB-SubCell"/>
</dbReference>
<name>A0AA37RW33_9GAMM</name>
<dbReference type="PRINTS" id="PR01438">
    <property type="entry name" value="UNVRSLSTRESS"/>
</dbReference>
<dbReference type="AlphaFoldDB" id="A0AA37RW33"/>
<dbReference type="NCBIfam" id="NF008380">
    <property type="entry name" value="PRK11175.1"/>
    <property type="match status" value="1"/>
</dbReference>
<comment type="similarity">
    <text evidence="2">Belongs to the universal stress protein A family.</text>
</comment>
<comment type="subcellular location">
    <subcellularLocation>
        <location evidence="1">Cytoplasm</location>
    </subcellularLocation>
</comment>
<evidence type="ECO:0000256" key="1">
    <source>
        <dbReference type="ARBA" id="ARBA00004496"/>
    </source>
</evidence>
<keyword evidence="7" id="KW-1185">Reference proteome</keyword>
<dbReference type="RefSeq" id="WP_095506905.1">
    <property type="nucleotide sequence ID" value="NZ_BSNC01000004.1"/>
</dbReference>
<reference evidence="6" key="2">
    <citation type="submission" date="2023-01" db="EMBL/GenBank/DDBJ databases">
        <title>Draft genome sequence of Paraferrimonas sedimenticola strain NBRC 101628.</title>
        <authorList>
            <person name="Sun Q."/>
            <person name="Mori K."/>
        </authorList>
    </citation>
    <scope>NUCLEOTIDE SEQUENCE</scope>
    <source>
        <strain evidence="6">NBRC 101628</strain>
    </source>
</reference>
<organism evidence="6 7">
    <name type="scientific">Paraferrimonas sedimenticola</name>
    <dbReference type="NCBI Taxonomy" id="375674"/>
    <lineage>
        <taxon>Bacteria</taxon>
        <taxon>Pseudomonadati</taxon>
        <taxon>Pseudomonadota</taxon>
        <taxon>Gammaproteobacteria</taxon>
        <taxon>Alteromonadales</taxon>
        <taxon>Ferrimonadaceae</taxon>
        <taxon>Paraferrimonas</taxon>
    </lineage>
</organism>
<dbReference type="PANTHER" id="PTHR47892:SF1">
    <property type="entry name" value="UNIVERSAL STRESS PROTEIN E"/>
    <property type="match status" value="1"/>
</dbReference>